<dbReference type="InterPro" id="IPR026983">
    <property type="entry name" value="DHC"/>
</dbReference>
<dbReference type="GO" id="GO:0030286">
    <property type="term" value="C:dynein complex"/>
    <property type="evidence" value="ECO:0007669"/>
    <property type="project" value="InterPro"/>
</dbReference>
<organism evidence="2 3">
    <name type="scientific">Cystoisospora suis</name>
    <dbReference type="NCBI Taxonomy" id="483139"/>
    <lineage>
        <taxon>Eukaryota</taxon>
        <taxon>Sar</taxon>
        <taxon>Alveolata</taxon>
        <taxon>Apicomplexa</taxon>
        <taxon>Conoidasida</taxon>
        <taxon>Coccidia</taxon>
        <taxon>Eucoccidiorida</taxon>
        <taxon>Eimeriorina</taxon>
        <taxon>Sarcocystidae</taxon>
        <taxon>Cystoisospora</taxon>
    </lineage>
</organism>
<dbReference type="InterPro" id="IPR024317">
    <property type="entry name" value="Dynein_heavy_chain_D4_dom"/>
</dbReference>
<accession>A0A2C6KTM2</accession>
<dbReference type="GO" id="GO:0051959">
    <property type="term" value="F:dynein light intermediate chain binding"/>
    <property type="evidence" value="ECO:0007669"/>
    <property type="project" value="InterPro"/>
</dbReference>
<evidence type="ECO:0000313" key="2">
    <source>
        <dbReference type="EMBL" id="PHJ20687.1"/>
    </source>
</evidence>
<reference evidence="2 3" key="1">
    <citation type="journal article" date="2017" name="Int. J. Parasitol.">
        <title>The genome of the protozoan parasite Cystoisospora suis and a reverse vaccinology approach to identify vaccine candidates.</title>
        <authorList>
            <person name="Palmieri N."/>
            <person name="Shrestha A."/>
            <person name="Ruttkowski B."/>
            <person name="Beck T."/>
            <person name="Vogl C."/>
            <person name="Tomley F."/>
            <person name="Blake D.P."/>
            <person name="Joachim A."/>
        </authorList>
    </citation>
    <scope>NUCLEOTIDE SEQUENCE [LARGE SCALE GENOMIC DNA]</scope>
    <source>
        <strain evidence="2 3">Wien I</strain>
    </source>
</reference>
<dbReference type="PANTHER" id="PTHR46961">
    <property type="entry name" value="DYNEIN HEAVY CHAIN 1, AXONEMAL-LIKE PROTEIN"/>
    <property type="match status" value="1"/>
</dbReference>
<dbReference type="SUPFAM" id="SSF52540">
    <property type="entry name" value="P-loop containing nucleoside triphosphate hydrolases"/>
    <property type="match status" value="1"/>
</dbReference>
<keyword evidence="2" id="KW-0282">Flagellum</keyword>
<dbReference type="GO" id="GO:0007018">
    <property type="term" value="P:microtubule-based movement"/>
    <property type="evidence" value="ECO:0007669"/>
    <property type="project" value="InterPro"/>
</dbReference>
<dbReference type="VEuPathDB" id="ToxoDB:CSUI_005475"/>
<keyword evidence="2" id="KW-0966">Cell projection</keyword>
<keyword evidence="3" id="KW-1185">Reference proteome</keyword>
<dbReference type="GO" id="GO:0045505">
    <property type="term" value="F:dynein intermediate chain binding"/>
    <property type="evidence" value="ECO:0007669"/>
    <property type="project" value="InterPro"/>
</dbReference>
<dbReference type="Pfam" id="PF12780">
    <property type="entry name" value="AAA_8"/>
    <property type="match status" value="1"/>
</dbReference>
<dbReference type="GeneID" id="94428862"/>
<proteinExistence type="predicted"/>
<protein>
    <submittedName>
        <fullName evidence="2">Dynein gamma flagellar outer</fullName>
    </submittedName>
</protein>
<evidence type="ECO:0000313" key="3">
    <source>
        <dbReference type="Proteomes" id="UP000221165"/>
    </source>
</evidence>
<name>A0A2C6KTM2_9APIC</name>
<gene>
    <name evidence="2" type="ORF">CSUI_005475</name>
</gene>
<dbReference type="Gene3D" id="3.40.50.300">
    <property type="entry name" value="P-loop containing nucleotide triphosphate hydrolases"/>
    <property type="match status" value="1"/>
</dbReference>
<dbReference type="Proteomes" id="UP000221165">
    <property type="component" value="Unassembled WGS sequence"/>
</dbReference>
<evidence type="ECO:0000259" key="1">
    <source>
        <dbReference type="Pfam" id="PF12780"/>
    </source>
</evidence>
<dbReference type="InterPro" id="IPR027417">
    <property type="entry name" value="P-loop_NTPase"/>
</dbReference>
<sequence length="150" mass="16713">MPRGSAMLVGVGGSGKQSLARLAAYIASHYTFQIAITKTYNDNALFDDLRGLYISAGQKNQSTTFILTDLEIKTEGFLEYINSLLSTGEVAGLFAKDERDSMVAERRADFVKQRPGQEENLVNLYNFFMDRVRDNLHVVLCFSPLSAKFA</sequence>
<feature type="non-terminal residue" evidence="2">
    <location>
        <position position="150"/>
    </location>
</feature>
<comment type="caution">
    <text evidence="2">The sequence shown here is derived from an EMBL/GenBank/DDBJ whole genome shotgun (WGS) entry which is preliminary data.</text>
</comment>
<dbReference type="OrthoDB" id="444750at2759"/>
<feature type="domain" description="Dynein heavy chain AAA module D4" evidence="1">
    <location>
        <begin position="1"/>
        <end position="149"/>
    </location>
</feature>
<dbReference type="AlphaFoldDB" id="A0A2C6KTM2"/>
<dbReference type="RefSeq" id="XP_067922373.1">
    <property type="nucleotide sequence ID" value="XM_068065651.1"/>
</dbReference>
<keyword evidence="2" id="KW-0969">Cilium</keyword>
<dbReference type="EMBL" id="MIGC01002648">
    <property type="protein sequence ID" value="PHJ20687.1"/>
    <property type="molecule type" value="Genomic_DNA"/>
</dbReference>